<dbReference type="SUPFAM" id="SSF56935">
    <property type="entry name" value="Porins"/>
    <property type="match status" value="1"/>
</dbReference>
<dbReference type="InterPro" id="IPR012910">
    <property type="entry name" value="Plug_dom"/>
</dbReference>
<keyword evidence="2 8" id="KW-0813">Transport</keyword>
<evidence type="ECO:0000256" key="2">
    <source>
        <dbReference type="ARBA" id="ARBA00022448"/>
    </source>
</evidence>
<dbReference type="NCBIfam" id="TIGR01782">
    <property type="entry name" value="TonB-Xanth-Caul"/>
    <property type="match status" value="1"/>
</dbReference>
<protein>
    <submittedName>
        <fullName evidence="13">TonB-dependent receptor</fullName>
    </submittedName>
</protein>
<keyword evidence="10" id="KW-0732">Signal</keyword>
<evidence type="ECO:0000256" key="3">
    <source>
        <dbReference type="ARBA" id="ARBA00022452"/>
    </source>
</evidence>
<dbReference type="PROSITE" id="PS52016">
    <property type="entry name" value="TONB_DEPENDENT_REC_3"/>
    <property type="match status" value="1"/>
</dbReference>
<keyword evidence="7 8" id="KW-0998">Cell outer membrane</keyword>
<comment type="subcellular location">
    <subcellularLocation>
        <location evidence="1 8">Cell outer membrane</location>
        <topology evidence="1 8">Multi-pass membrane protein</topology>
    </subcellularLocation>
</comment>
<dbReference type="RefSeq" id="WP_229677552.1">
    <property type="nucleotide sequence ID" value="NZ_BMIT01000002.1"/>
</dbReference>
<dbReference type="InterPro" id="IPR036942">
    <property type="entry name" value="Beta-barrel_TonB_sf"/>
</dbReference>
<reference evidence="14" key="1">
    <citation type="journal article" date="2019" name="Int. J. Syst. Evol. Microbiol.">
        <title>The Global Catalogue of Microorganisms (GCM) 10K type strain sequencing project: providing services to taxonomists for standard genome sequencing and annotation.</title>
        <authorList>
            <consortium name="The Broad Institute Genomics Platform"/>
            <consortium name="The Broad Institute Genome Sequencing Center for Infectious Disease"/>
            <person name="Wu L."/>
            <person name="Ma J."/>
        </authorList>
    </citation>
    <scope>NUCLEOTIDE SEQUENCE [LARGE SCALE GENOMIC DNA]</scope>
    <source>
        <strain evidence="14">CGMCC 1.15394</strain>
    </source>
</reference>
<keyword evidence="14" id="KW-1185">Reference proteome</keyword>
<keyword evidence="5 9" id="KW-0798">TonB box</keyword>
<dbReference type="InterPro" id="IPR010104">
    <property type="entry name" value="TonB_rcpt_bac"/>
</dbReference>
<evidence type="ECO:0000259" key="12">
    <source>
        <dbReference type="Pfam" id="PF07715"/>
    </source>
</evidence>
<dbReference type="Gene3D" id="2.170.130.10">
    <property type="entry name" value="TonB-dependent receptor, plug domain"/>
    <property type="match status" value="1"/>
</dbReference>
<accession>A0ABQ1T9Q2</accession>
<dbReference type="InterPro" id="IPR039426">
    <property type="entry name" value="TonB-dep_rcpt-like"/>
</dbReference>
<keyword evidence="6 8" id="KW-0472">Membrane</keyword>
<dbReference type="CDD" id="cd01347">
    <property type="entry name" value="ligand_gated_channel"/>
    <property type="match status" value="1"/>
</dbReference>
<proteinExistence type="inferred from homology"/>
<evidence type="ECO:0000256" key="1">
    <source>
        <dbReference type="ARBA" id="ARBA00004571"/>
    </source>
</evidence>
<dbReference type="InterPro" id="IPR037066">
    <property type="entry name" value="Plug_dom_sf"/>
</dbReference>
<feature type="chain" id="PRO_5045472531" evidence="10">
    <location>
        <begin position="30"/>
        <end position="878"/>
    </location>
</feature>
<evidence type="ECO:0000256" key="4">
    <source>
        <dbReference type="ARBA" id="ARBA00022692"/>
    </source>
</evidence>
<evidence type="ECO:0000256" key="7">
    <source>
        <dbReference type="ARBA" id="ARBA00023237"/>
    </source>
</evidence>
<comment type="caution">
    <text evidence="13">The sequence shown here is derived from an EMBL/GenBank/DDBJ whole genome shotgun (WGS) entry which is preliminary data.</text>
</comment>
<keyword evidence="3 8" id="KW-1134">Transmembrane beta strand</keyword>
<evidence type="ECO:0000256" key="6">
    <source>
        <dbReference type="ARBA" id="ARBA00023136"/>
    </source>
</evidence>
<dbReference type="InterPro" id="IPR000531">
    <property type="entry name" value="Beta-barrel_TonB"/>
</dbReference>
<organism evidence="13 14">
    <name type="scientific">Pseudoalteromonas gelatinilytica</name>
    <dbReference type="NCBI Taxonomy" id="1703256"/>
    <lineage>
        <taxon>Bacteria</taxon>
        <taxon>Pseudomonadati</taxon>
        <taxon>Pseudomonadota</taxon>
        <taxon>Gammaproteobacteria</taxon>
        <taxon>Alteromonadales</taxon>
        <taxon>Pseudoalteromonadaceae</taxon>
        <taxon>Pseudoalteromonas</taxon>
    </lineage>
</organism>
<keyword evidence="4 8" id="KW-0812">Transmembrane</keyword>
<evidence type="ECO:0000313" key="13">
    <source>
        <dbReference type="EMBL" id="GGE85970.1"/>
    </source>
</evidence>
<evidence type="ECO:0000256" key="8">
    <source>
        <dbReference type="PROSITE-ProRule" id="PRU01360"/>
    </source>
</evidence>
<evidence type="ECO:0000256" key="5">
    <source>
        <dbReference type="ARBA" id="ARBA00023077"/>
    </source>
</evidence>
<dbReference type="Pfam" id="PF00593">
    <property type="entry name" value="TonB_dep_Rec_b-barrel"/>
    <property type="match status" value="1"/>
</dbReference>
<dbReference type="EMBL" id="BMIT01000002">
    <property type="protein sequence ID" value="GGE85970.1"/>
    <property type="molecule type" value="Genomic_DNA"/>
</dbReference>
<feature type="domain" description="TonB-dependent receptor-like beta-barrel" evidence="11">
    <location>
        <begin position="384"/>
        <end position="835"/>
    </location>
</feature>
<dbReference type="Pfam" id="PF07715">
    <property type="entry name" value="Plug"/>
    <property type="match status" value="1"/>
</dbReference>
<dbReference type="PANTHER" id="PTHR40980">
    <property type="entry name" value="PLUG DOMAIN-CONTAINING PROTEIN"/>
    <property type="match status" value="1"/>
</dbReference>
<keyword evidence="13" id="KW-0675">Receptor</keyword>
<evidence type="ECO:0000313" key="14">
    <source>
        <dbReference type="Proteomes" id="UP000638462"/>
    </source>
</evidence>
<feature type="domain" description="TonB-dependent receptor plug" evidence="12">
    <location>
        <begin position="60"/>
        <end position="168"/>
    </location>
</feature>
<comment type="similarity">
    <text evidence="8 9">Belongs to the TonB-dependent receptor family.</text>
</comment>
<evidence type="ECO:0000256" key="10">
    <source>
        <dbReference type="SAM" id="SignalP"/>
    </source>
</evidence>
<dbReference type="PANTHER" id="PTHR40980:SF3">
    <property type="entry name" value="TONB-DEPENDENT RECEPTOR-LIKE BETA-BARREL DOMAIN-CONTAINING PROTEIN"/>
    <property type="match status" value="1"/>
</dbReference>
<gene>
    <name evidence="13" type="ORF">GCM10008027_08560</name>
</gene>
<dbReference type="Gene3D" id="2.40.170.20">
    <property type="entry name" value="TonB-dependent receptor, beta-barrel domain"/>
    <property type="match status" value="1"/>
</dbReference>
<sequence>MLAKNFKKSLLAVNIGLVMSAGFTGAAYAADETKVQEDVEVIEVRGIRRSLEASLNTKRFANSVVDAVTAEDIGKFPDKNVAESLKRIPGITVQGQFGEADAVSIRGAGADFTKTTLNGQNVASTGWFVLEPAKRSFNYTLLPSELVGGLEVYKSSQADLIEGGIGGTVIVNTRTPLDLDQHTVYGSIEAQYSDDSGETDPQFSGLYSWKNEDENFGFLVSAVSQERNLQRQGNEAFWQWGAGPVGFEQDRKRTAFSTALEYQPNDQLNIVVNYIDMQMEADNTNYALWLTQADTTWGDQSETTWLGGNGTGDNPGVQVAGPLNIAFYQMRPREATMKSDFVDINLEYTGDTYKMKFVAGKTTSSGGTDFEMVMDDGLNPSLAGGTYDFTGGGQSWNLPADFDMSEYNPGTLVMGTGTNFNATPKTDEESFAQFDIEFMLDNDFITSVKTGVRWADHEATSRRFEFTQVDGFDNVYDVSNASTGTYDVGAGSYQIQRFDVDAMKKWAKASITGKTEDYGAYSHIEETNIGAYIMANYSGEKYRGNFGVRYVTTDAKSIYYKGADVNARTSEDADYNEFLPSVNFAYDISDDMIWRVNAARTMTRPQYNDMYFNPSLMGVSDDLPNNQRIIVGNPALKPFTANQFETGIEWYFNESSLLAATVFYKDVSNFIVIGRRDATAEEAAAFGVPELTGDEKDFGYQIEENSNGPGGEVLGLELQYQQDFGNGFGTLINYTYTDAKADYATYKNEEGVEVGVFDDWNVELTDSSDHAFNVSGYYENELFYARLSYNYRSEYMMREAGSYGNRLHEGFGSLDLSAVYHVTDNVDVKLDVVNILGESSEQFGNHQRPMPYSGFTDGFPLYEYEQATRYNLGLSVRF</sequence>
<name>A0ABQ1T9Q2_9GAMM</name>
<evidence type="ECO:0000256" key="9">
    <source>
        <dbReference type="RuleBase" id="RU003357"/>
    </source>
</evidence>
<dbReference type="Proteomes" id="UP000638462">
    <property type="component" value="Unassembled WGS sequence"/>
</dbReference>
<evidence type="ECO:0000259" key="11">
    <source>
        <dbReference type="Pfam" id="PF00593"/>
    </source>
</evidence>
<feature type="signal peptide" evidence="10">
    <location>
        <begin position="1"/>
        <end position="29"/>
    </location>
</feature>